<reference evidence="1 2" key="1">
    <citation type="submission" date="2017-09" db="EMBL/GenBank/DDBJ databases">
        <title>Evaluation of Pacific Biosciences Sequencing Technology to Finishing C. thermocellum Genome Sequences.</title>
        <authorList>
            <person name="Brown S."/>
        </authorList>
    </citation>
    <scope>NUCLEOTIDE SEQUENCE [LARGE SCALE GENOMIC DNA]</scope>
    <source>
        <strain evidence="1 2">AD2</strain>
    </source>
</reference>
<protein>
    <recommendedName>
        <fullName evidence="3">Zinc-finger domain-containing protein</fullName>
    </recommendedName>
</protein>
<gene>
    <name evidence="1" type="ORF">M972_112259</name>
</gene>
<dbReference type="AlphaFoldDB" id="A0AB36THZ4"/>
<dbReference type="EMBL" id="PDBW01000001">
    <property type="protein sequence ID" value="PFH03448.1"/>
    <property type="molecule type" value="Genomic_DNA"/>
</dbReference>
<proteinExistence type="predicted"/>
<evidence type="ECO:0000313" key="1">
    <source>
        <dbReference type="EMBL" id="PFH03448.1"/>
    </source>
</evidence>
<evidence type="ECO:0008006" key="3">
    <source>
        <dbReference type="Google" id="ProtNLM"/>
    </source>
</evidence>
<comment type="caution">
    <text evidence="1">The sequence shown here is derived from an EMBL/GenBank/DDBJ whole genome shotgun (WGS) entry which is preliminary data.</text>
</comment>
<sequence>MRIYELRQIFRVYGRVYNGGLDENLSGMMKTHLLECEKCRTEYIETKKVIENL</sequence>
<evidence type="ECO:0000313" key="2">
    <source>
        <dbReference type="Proteomes" id="UP000223596"/>
    </source>
</evidence>
<name>A0AB36THZ4_ACETH</name>
<organism evidence="1 2">
    <name type="scientific">Acetivibrio thermocellus AD2</name>
    <dbReference type="NCBI Taxonomy" id="1138384"/>
    <lineage>
        <taxon>Bacteria</taxon>
        <taxon>Bacillati</taxon>
        <taxon>Bacillota</taxon>
        <taxon>Clostridia</taxon>
        <taxon>Eubacteriales</taxon>
        <taxon>Oscillospiraceae</taxon>
        <taxon>Acetivibrio</taxon>
    </lineage>
</organism>
<accession>A0AB36THZ4</accession>
<dbReference type="Proteomes" id="UP000223596">
    <property type="component" value="Unassembled WGS sequence"/>
</dbReference>